<dbReference type="PRINTS" id="PR00359">
    <property type="entry name" value="BP450"/>
</dbReference>
<gene>
    <name evidence="8" type="ORF">KCMC57_51170</name>
</gene>
<reference evidence="8" key="1">
    <citation type="submission" date="2024-07" db="EMBL/GenBank/DDBJ databases">
        <title>Complete genome sequences of cellulolytic bacteria, Kitasatospora sp. CMC57 and Streptomyces sp. CMC78, isolated from Japanese agricultural soil.</title>
        <authorList>
            <person name="Hashimoto T."/>
            <person name="Ito M."/>
            <person name="Iwamoto M."/>
            <person name="Fukahori D."/>
            <person name="Shoda T."/>
            <person name="Sakoda M."/>
            <person name="Morohoshi T."/>
            <person name="Mitsuboshi M."/>
            <person name="Nishizawa T."/>
        </authorList>
    </citation>
    <scope>NUCLEOTIDE SEQUENCE</scope>
    <source>
        <strain evidence="8">CMC57</strain>
    </source>
</reference>
<dbReference type="GO" id="GO:0020037">
    <property type="term" value="F:heme binding"/>
    <property type="evidence" value="ECO:0007669"/>
    <property type="project" value="InterPro"/>
</dbReference>
<proteinExistence type="inferred from homology"/>
<dbReference type="InterPro" id="IPR017972">
    <property type="entry name" value="Cyt_P450_CS"/>
</dbReference>
<evidence type="ECO:0000313" key="8">
    <source>
        <dbReference type="EMBL" id="BFP48749.1"/>
    </source>
</evidence>
<protein>
    <submittedName>
        <fullName evidence="8">Cytochrome P450</fullName>
    </submittedName>
</protein>
<dbReference type="FunFam" id="1.10.630.10:FF:000018">
    <property type="entry name" value="Cytochrome P450 monooxygenase"/>
    <property type="match status" value="1"/>
</dbReference>
<dbReference type="CDD" id="cd11030">
    <property type="entry name" value="CYP105-like"/>
    <property type="match status" value="1"/>
</dbReference>
<sequence length="410" mass="45206">MTEIDTPSSLRQAPPQFPMERKCPFQPPAEYAVLRAEEPVSKVTLAVSGKEMWAVSRQEHVRQVLTDPTMSSNFKHPGYPLQVPVPDDILQAMELPLVAMDPPVHGRHRREIIPEFTLKRMQALTPRIQEIVDQHVDAILAKGGPVDLLTELAIPVPSLVLCELLGVPPEDIPEFRDFAETTVRSDVTPQEVGMAIHQMDVYLDKLVTAKEQSPTEDDLLGRIVLKNAAEGNLNHREIVALARMLISGGFDTLTNMIVLGVAALLEHPEQLAQIKQDPELTRNAIEELLRFLSIADSAPSRVATQDLEVGGVLIKAGEGIINLTASANRDESVFENADQLDIFREIGLHSAFGHGVHQCPGASLVRVELKIVFDTLFARIPGLRLAVPVEELPFKRATLIQGLDALPVTW</sequence>
<accession>A0AB33K4Z7</accession>
<evidence type="ECO:0000256" key="2">
    <source>
        <dbReference type="ARBA" id="ARBA00022617"/>
    </source>
</evidence>
<dbReference type="InterPro" id="IPR036396">
    <property type="entry name" value="Cyt_P450_sf"/>
</dbReference>
<organism evidence="8">
    <name type="scientific">Kitasatospora sp. CMC57</name>
    <dbReference type="NCBI Taxonomy" id="3231513"/>
    <lineage>
        <taxon>Bacteria</taxon>
        <taxon>Bacillati</taxon>
        <taxon>Actinomycetota</taxon>
        <taxon>Actinomycetes</taxon>
        <taxon>Kitasatosporales</taxon>
        <taxon>Streptomycetaceae</taxon>
        <taxon>Kitasatospora</taxon>
    </lineage>
</organism>
<dbReference type="PANTHER" id="PTHR46696">
    <property type="entry name" value="P450, PUTATIVE (EUROFUNG)-RELATED"/>
    <property type="match status" value="1"/>
</dbReference>
<dbReference type="GO" id="GO:0016705">
    <property type="term" value="F:oxidoreductase activity, acting on paired donors, with incorporation or reduction of molecular oxygen"/>
    <property type="evidence" value="ECO:0007669"/>
    <property type="project" value="InterPro"/>
</dbReference>
<dbReference type="InterPro" id="IPR002397">
    <property type="entry name" value="Cyt_P450_B"/>
</dbReference>
<evidence type="ECO:0000256" key="7">
    <source>
        <dbReference type="RuleBase" id="RU000461"/>
    </source>
</evidence>
<dbReference type="Pfam" id="PF00067">
    <property type="entry name" value="p450"/>
    <property type="match status" value="1"/>
</dbReference>
<name>A0AB33K4Z7_9ACTN</name>
<dbReference type="PANTHER" id="PTHR46696:SF1">
    <property type="entry name" value="CYTOCHROME P450 YJIB-RELATED"/>
    <property type="match status" value="1"/>
</dbReference>
<evidence type="ECO:0000256" key="6">
    <source>
        <dbReference type="ARBA" id="ARBA00023033"/>
    </source>
</evidence>
<keyword evidence="2 7" id="KW-0349">Heme</keyword>
<comment type="similarity">
    <text evidence="1 7">Belongs to the cytochrome P450 family.</text>
</comment>
<dbReference type="AlphaFoldDB" id="A0AB33K4Z7"/>
<dbReference type="PROSITE" id="PS00086">
    <property type="entry name" value="CYTOCHROME_P450"/>
    <property type="match status" value="1"/>
</dbReference>
<keyword evidence="3 7" id="KW-0479">Metal-binding</keyword>
<dbReference type="EMBL" id="AP035881">
    <property type="protein sequence ID" value="BFP48749.1"/>
    <property type="molecule type" value="Genomic_DNA"/>
</dbReference>
<evidence type="ECO:0000256" key="4">
    <source>
        <dbReference type="ARBA" id="ARBA00023002"/>
    </source>
</evidence>
<dbReference type="GO" id="GO:0004497">
    <property type="term" value="F:monooxygenase activity"/>
    <property type="evidence" value="ECO:0007669"/>
    <property type="project" value="UniProtKB-KW"/>
</dbReference>
<keyword evidence="6 7" id="KW-0503">Monooxygenase</keyword>
<dbReference type="SUPFAM" id="SSF48264">
    <property type="entry name" value="Cytochrome P450"/>
    <property type="match status" value="1"/>
</dbReference>
<dbReference type="Gene3D" id="1.10.630.10">
    <property type="entry name" value="Cytochrome P450"/>
    <property type="match status" value="1"/>
</dbReference>
<dbReference type="RefSeq" id="WP_407990936.1">
    <property type="nucleotide sequence ID" value="NZ_AP035881.2"/>
</dbReference>
<dbReference type="GO" id="GO:0005506">
    <property type="term" value="F:iron ion binding"/>
    <property type="evidence" value="ECO:0007669"/>
    <property type="project" value="InterPro"/>
</dbReference>
<evidence type="ECO:0000256" key="5">
    <source>
        <dbReference type="ARBA" id="ARBA00023004"/>
    </source>
</evidence>
<dbReference type="InterPro" id="IPR001128">
    <property type="entry name" value="Cyt_P450"/>
</dbReference>
<evidence type="ECO:0000256" key="3">
    <source>
        <dbReference type="ARBA" id="ARBA00022723"/>
    </source>
</evidence>
<keyword evidence="4 7" id="KW-0560">Oxidoreductase</keyword>
<keyword evidence="5 7" id="KW-0408">Iron</keyword>
<evidence type="ECO:0000256" key="1">
    <source>
        <dbReference type="ARBA" id="ARBA00010617"/>
    </source>
</evidence>